<evidence type="ECO:0000256" key="11">
    <source>
        <dbReference type="PROSITE-ProRule" id="PRU00433"/>
    </source>
</evidence>
<organism evidence="13 15">
    <name type="scientific">Roseovarius indicus</name>
    <dbReference type="NCBI Taxonomy" id="540747"/>
    <lineage>
        <taxon>Bacteria</taxon>
        <taxon>Pseudomonadati</taxon>
        <taxon>Pseudomonadota</taxon>
        <taxon>Alphaproteobacteria</taxon>
        <taxon>Rhodobacterales</taxon>
        <taxon>Roseobacteraceae</taxon>
        <taxon>Roseovarius</taxon>
    </lineage>
</organism>
<dbReference type="Pfam" id="PF00034">
    <property type="entry name" value="Cytochrom_C"/>
    <property type="match status" value="2"/>
</dbReference>
<evidence type="ECO:0000256" key="7">
    <source>
        <dbReference type="ARBA" id="ARBA00022982"/>
    </source>
</evidence>
<evidence type="ECO:0000256" key="1">
    <source>
        <dbReference type="ARBA" id="ARBA00004162"/>
    </source>
</evidence>
<keyword evidence="4 11" id="KW-0349">Heme</keyword>
<evidence type="ECO:0000256" key="8">
    <source>
        <dbReference type="ARBA" id="ARBA00022989"/>
    </source>
</evidence>
<dbReference type="STRING" id="540747.SAMN04488031_103217"/>
<feature type="domain" description="Cytochrome c" evidence="12">
    <location>
        <begin position="252"/>
        <end position="355"/>
    </location>
</feature>
<dbReference type="RefSeq" id="WP_057813922.1">
    <property type="nucleotide sequence ID" value="NZ_CP031598.1"/>
</dbReference>
<dbReference type="EMBL" id="CP031598">
    <property type="protein sequence ID" value="QEW26010.1"/>
    <property type="molecule type" value="Genomic_DNA"/>
</dbReference>
<dbReference type="PANTHER" id="PTHR11961">
    <property type="entry name" value="CYTOCHROME C"/>
    <property type="match status" value="1"/>
</dbReference>
<keyword evidence="7" id="KW-0249">Electron transport</keyword>
<dbReference type="PRINTS" id="PR00604">
    <property type="entry name" value="CYTCHRMECIAB"/>
</dbReference>
<evidence type="ECO:0000256" key="2">
    <source>
        <dbReference type="ARBA" id="ARBA00022448"/>
    </source>
</evidence>
<dbReference type="PATRIC" id="fig|540747.5.peg.2597"/>
<evidence type="ECO:0000256" key="4">
    <source>
        <dbReference type="ARBA" id="ARBA00022617"/>
    </source>
</evidence>
<dbReference type="AlphaFoldDB" id="A0A0T5PCQ3"/>
<keyword evidence="2" id="KW-0813">Transport</keyword>
<protein>
    <submittedName>
        <fullName evidence="14">Cytochrome c2</fullName>
    </submittedName>
    <submittedName>
        <fullName evidence="13">MFS transporter</fullName>
    </submittedName>
</protein>
<dbReference type="GO" id="GO:0046872">
    <property type="term" value="F:metal ion binding"/>
    <property type="evidence" value="ECO:0007669"/>
    <property type="project" value="UniProtKB-KW"/>
</dbReference>
<name>A0A0T5PCQ3_9RHOB</name>
<dbReference type="GO" id="GO:0020037">
    <property type="term" value="F:heme binding"/>
    <property type="evidence" value="ECO:0007669"/>
    <property type="project" value="InterPro"/>
</dbReference>
<keyword evidence="5" id="KW-0812">Transmembrane</keyword>
<keyword evidence="10" id="KW-0472">Membrane</keyword>
<evidence type="ECO:0000313" key="16">
    <source>
        <dbReference type="Proteomes" id="UP000325785"/>
    </source>
</evidence>
<dbReference type="PROSITE" id="PS51007">
    <property type="entry name" value="CYTC"/>
    <property type="match status" value="2"/>
</dbReference>
<dbReference type="InterPro" id="IPR036909">
    <property type="entry name" value="Cyt_c-like_dom_sf"/>
</dbReference>
<evidence type="ECO:0000313" key="13">
    <source>
        <dbReference type="EMBL" id="KRS19047.1"/>
    </source>
</evidence>
<evidence type="ECO:0000256" key="10">
    <source>
        <dbReference type="ARBA" id="ARBA00023136"/>
    </source>
</evidence>
<keyword evidence="3" id="KW-1003">Cell membrane</keyword>
<keyword evidence="9 11" id="KW-0408">Iron</keyword>
<dbReference type="GO" id="GO:0009055">
    <property type="term" value="F:electron transfer activity"/>
    <property type="evidence" value="ECO:0007669"/>
    <property type="project" value="InterPro"/>
</dbReference>
<comment type="subcellular location">
    <subcellularLocation>
        <location evidence="1">Cell membrane</location>
        <topology evidence="1">Single-pass membrane protein</topology>
    </subcellularLocation>
</comment>
<dbReference type="OrthoDB" id="9779283at2"/>
<evidence type="ECO:0000313" key="15">
    <source>
        <dbReference type="Proteomes" id="UP000051401"/>
    </source>
</evidence>
<evidence type="ECO:0000256" key="5">
    <source>
        <dbReference type="ARBA" id="ARBA00022692"/>
    </source>
</evidence>
<gene>
    <name evidence="14" type="ORF">RIdsm_01804</name>
    <name evidence="13" type="ORF">XM52_05100</name>
</gene>
<dbReference type="Gene3D" id="1.10.760.10">
    <property type="entry name" value="Cytochrome c-like domain"/>
    <property type="match status" value="2"/>
</dbReference>
<keyword evidence="6 11" id="KW-0479">Metal-binding</keyword>
<dbReference type="SUPFAM" id="SSF46626">
    <property type="entry name" value="Cytochrome c"/>
    <property type="match status" value="2"/>
</dbReference>
<evidence type="ECO:0000256" key="9">
    <source>
        <dbReference type="ARBA" id="ARBA00023004"/>
    </source>
</evidence>
<evidence type="ECO:0000256" key="6">
    <source>
        <dbReference type="ARBA" id="ARBA00022723"/>
    </source>
</evidence>
<keyword evidence="15" id="KW-1185">Reference proteome</keyword>
<reference evidence="13 15" key="1">
    <citation type="submission" date="2015-04" db="EMBL/GenBank/DDBJ databases">
        <title>The draft genome sequence of Roseovarius indicus B108T.</title>
        <authorList>
            <person name="Li G."/>
            <person name="Lai Q."/>
            <person name="Shao Z."/>
            <person name="Yan P."/>
        </authorList>
    </citation>
    <scope>NUCLEOTIDE SEQUENCE [LARGE SCALE GENOMIC DNA]</scope>
    <source>
        <strain evidence="13 15">B108</strain>
    </source>
</reference>
<dbReference type="GO" id="GO:0005886">
    <property type="term" value="C:plasma membrane"/>
    <property type="evidence" value="ECO:0007669"/>
    <property type="project" value="UniProtKB-SubCell"/>
</dbReference>
<sequence length="355" mass="38501">MSKYLKATALTLGVGLLAAPVLAGQYGLGRPALPEEIAAWNLDIHPDGSGLPEGSGSVEDGEMLFSENCASCHGDFAEGVDNWPKLAGGDGTLADKDPVKTVGSYWPYLSTVWDYVHRSMPFGNAQSLSNDDVYAITAYILYSNYLVEEDFVLSNENFLEVEMPNADGFIVDDREEAESHFWQDEPCMENCKDNVEITMRARVLDVTPQEEEAENDAAFEEQKAEAETAVVEEAAVEEPAASEEPAAAPDPALVEAGEKVFRKCKACHQVGEGAKNRTGPVLNGVMGRAAGSVEDFRYSKALEEAAEGGLVWTEETLGEFLANPRKYLKGTKMAFAGLRKDEDQAAIAAYLSTFE</sequence>
<proteinExistence type="predicted"/>
<evidence type="ECO:0000259" key="12">
    <source>
        <dbReference type="PROSITE" id="PS51007"/>
    </source>
</evidence>
<reference evidence="14 16" key="2">
    <citation type="submission" date="2018-08" db="EMBL/GenBank/DDBJ databases">
        <title>Genetic Globetrotter - A new plasmid hitch-hiking vast phylogenetic and geographic distances.</title>
        <authorList>
            <person name="Vollmers J."/>
            <person name="Petersen J."/>
        </authorList>
    </citation>
    <scope>NUCLEOTIDE SEQUENCE [LARGE SCALE GENOMIC DNA]</scope>
    <source>
        <strain evidence="14 16">DSM 26383</strain>
    </source>
</reference>
<dbReference type="Proteomes" id="UP000325785">
    <property type="component" value="Chromosome"/>
</dbReference>
<accession>A0A0T5PCQ3</accession>
<dbReference type="Proteomes" id="UP000051401">
    <property type="component" value="Unassembled WGS sequence"/>
</dbReference>
<dbReference type="EMBL" id="LAXI01000002">
    <property type="protein sequence ID" value="KRS19047.1"/>
    <property type="molecule type" value="Genomic_DNA"/>
</dbReference>
<feature type="domain" description="Cytochrome c" evidence="12">
    <location>
        <begin position="56"/>
        <end position="144"/>
    </location>
</feature>
<dbReference type="KEGG" id="rid:RIdsm_01804"/>
<dbReference type="InterPro" id="IPR009056">
    <property type="entry name" value="Cyt_c-like_dom"/>
</dbReference>
<keyword evidence="8" id="KW-1133">Transmembrane helix</keyword>
<dbReference type="InterPro" id="IPR002327">
    <property type="entry name" value="Cyt_c_1A/1B"/>
</dbReference>
<dbReference type="FunFam" id="1.10.760.10:FF:000026">
    <property type="entry name" value="Cytochrome C, membrane-bound"/>
    <property type="match status" value="1"/>
</dbReference>
<evidence type="ECO:0000313" key="14">
    <source>
        <dbReference type="EMBL" id="QEW26010.1"/>
    </source>
</evidence>
<evidence type="ECO:0000256" key="3">
    <source>
        <dbReference type="ARBA" id="ARBA00022475"/>
    </source>
</evidence>